<dbReference type="PROSITE" id="PS50865">
    <property type="entry name" value="ZF_MYND_2"/>
    <property type="match status" value="1"/>
</dbReference>
<dbReference type="GO" id="GO:0005634">
    <property type="term" value="C:nucleus"/>
    <property type="evidence" value="ECO:0007669"/>
    <property type="project" value="TreeGrafter"/>
</dbReference>
<dbReference type="STRING" id="914237.A0A1E1JTW5"/>
<evidence type="ECO:0000256" key="1">
    <source>
        <dbReference type="ARBA" id="ARBA00022723"/>
    </source>
</evidence>
<dbReference type="EMBL" id="FJUW01000002">
    <property type="protein sequence ID" value="CZS89131.1"/>
    <property type="molecule type" value="Genomic_DNA"/>
</dbReference>
<dbReference type="PANTHER" id="PTHR12197:SF251">
    <property type="entry name" value="EG:BACR7C10.4 PROTEIN"/>
    <property type="match status" value="1"/>
</dbReference>
<evidence type="ECO:0000313" key="7">
    <source>
        <dbReference type="EMBL" id="CZS89131.1"/>
    </source>
</evidence>
<accession>A0A1E1JTW5</accession>
<dbReference type="PANTHER" id="PTHR12197">
    <property type="entry name" value="HISTONE-LYSINE N-METHYLTRANSFERASE SMYD"/>
    <property type="match status" value="1"/>
</dbReference>
<dbReference type="PROSITE" id="PS01360">
    <property type="entry name" value="ZF_MYND_1"/>
    <property type="match status" value="1"/>
</dbReference>
<protein>
    <submittedName>
        <fullName evidence="7">Uncharacterized protein</fullName>
    </submittedName>
</protein>
<dbReference type="Gene3D" id="2.170.270.10">
    <property type="entry name" value="SET domain"/>
    <property type="match status" value="1"/>
</dbReference>
<dbReference type="AlphaFoldDB" id="A0A1E1JTW5"/>
<dbReference type="InterPro" id="IPR002893">
    <property type="entry name" value="Znf_MYND"/>
</dbReference>
<dbReference type="Proteomes" id="UP000178129">
    <property type="component" value="Unassembled WGS sequence"/>
</dbReference>
<dbReference type="InterPro" id="IPR050869">
    <property type="entry name" value="H3K4_H4K5_MeTrfase"/>
</dbReference>
<comment type="caution">
    <text evidence="7">The sequence shown here is derived from an EMBL/GenBank/DDBJ whole genome shotgun (WGS) entry which is preliminary data.</text>
</comment>
<evidence type="ECO:0000259" key="6">
    <source>
        <dbReference type="PROSITE" id="PS50865"/>
    </source>
</evidence>
<dbReference type="GO" id="GO:0008270">
    <property type="term" value="F:zinc ion binding"/>
    <property type="evidence" value="ECO:0007669"/>
    <property type="project" value="UniProtKB-KW"/>
</dbReference>
<sequence>MQPRRLSRLEYEPVFPLSTNSTLDVDKTCRISTPYGIGLAATSTLAARSLIIKLHTPNLLLVEKDSLQTVCSFCILESSSLKRCSACKILYYCSTKCQNRHWKEIHRLECKILIVLPDIPPTAVRALIVMLLREPIESQGTEEKTWKELESHVSELKGERKRWEEIFLQARAGVEFTKAGGARMEDAIRWLCILSTNAFRITLPDNTPVGLCFSPTLARANHSCDPNAFIVFDSNTVSLRALRPIKLEEQIFISYVDPTEDIILRQSRLKERYFFTCKCPRCVSEENVYEHFIRCEREDESRGRDGRRMEVLNPRQELLKTAERCQIYIRQNTSLLTATNSSKAASLLKHSRDNTQKSPQTRIGYLLSALKCHSSLTDNKIFAFPPYPEIVHETYLAYIDMQAFTPALITILFLFFNCDMFTHPQPHHPVRVIRLFTIAKLLKHLASLNPTEILQDISSISTGTNISSSSNLSMMEDIAKAMQGLDLINSFHVMVILAWSEAKKSHGEESRFVKEIEAEIEDVEEVQRLRGPSGENLRKWMGDEASVDGRVEAERVGAGLRKLAGLMGGILG</sequence>
<organism evidence="7 8">
    <name type="scientific">Rhynchosporium graminicola</name>
    <dbReference type="NCBI Taxonomy" id="2792576"/>
    <lineage>
        <taxon>Eukaryota</taxon>
        <taxon>Fungi</taxon>
        <taxon>Dikarya</taxon>
        <taxon>Ascomycota</taxon>
        <taxon>Pezizomycotina</taxon>
        <taxon>Leotiomycetes</taxon>
        <taxon>Helotiales</taxon>
        <taxon>Ploettnerulaceae</taxon>
        <taxon>Rhynchosporium</taxon>
    </lineage>
</organism>
<dbReference type="InterPro" id="IPR046341">
    <property type="entry name" value="SET_dom_sf"/>
</dbReference>
<keyword evidence="3" id="KW-0862">Zinc</keyword>
<dbReference type="Pfam" id="PF00856">
    <property type="entry name" value="SET"/>
    <property type="match status" value="1"/>
</dbReference>
<evidence type="ECO:0000256" key="4">
    <source>
        <dbReference type="PROSITE-ProRule" id="PRU00134"/>
    </source>
</evidence>
<evidence type="ECO:0000256" key="3">
    <source>
        <dbReference type="ARBA" id="ARBA00022833"/>
    </source>
</evidence>
<dbReference type="Gene3D" id="1.10.220.160">
    <property type="match status" value="1"/>
</dbReference>
<dbReference type="Pfam" id="PF01753">
    <property type="entry name" value="zf-MYND"/>
    <property type="match status" value="1"/>
</dbReference>
<feature type="domain" description="SET" evidence="5">
    <location>
        <begin position="108"/>
        <end position="256"/>
    </location>
</feature>
<dbReference type="PROSITE" id="PS50280">
    <property type="entry name" value="SET"/>
    <property type="match status" value="1"/>
</dbReference>
<keyword evidence="8" id="KW-1185">Reference proteome</keyword>
<evidence type="ECO:0000256" key="2">
    <source>
        <dbReference type="ARBA" id="ARBA00022771"/>
    </source>
</evidence>
<reference evidence="8" key="1">
    <citation type="submission" date="2016-03" db="EMBL/GenBank/DDBJ databases">
        <authorList>
            <person name="Ploux O."/>
        </authorList>
    </citation>
    <scope>NUCLEOTIDE SEQUENCE [LARGE SCALE GENOMIC DNA]</scope>
    <source>
        <strain evidence="8">UK7</strain>
    </source>
</reference>
<name>A0A1E1JTW5_9HELO</name>
<evidence type="ECO:0000313" key="8">
    <source>
        <dbReference type="Proteomes" id="UP000178129"/>
    </source>
</evidence>
<dbReference type="InterPro" id="IPR001214">
    <property type="entry name" value="SET_dom"/>
</dbReference>
<dbReference type="CDD" id="cd20071">
    <property type="entry name" value="SET_SMYD"/>
    <property type="match status" value="1"/>
</dbReference>
<keyword evidence="1" id="KW-0479">Metal-binding</keyword>
<dbReference type="InParanoid" id="A0A1E1JTW5"/>
<dbReference type="SUPFAM" id="SSF82199">
    <property type="entry name" value="SET domain"/>
    <property type="match status" value="1"/>
</dbReference>
<keyword evidence="2 4" id="KW-0863">Zinc-finger</keyword>
<dbReference type="Gene3D" id="6.10.140.2220">
    <property type="match status" value="1"/>
</dbReference>
<evidence type="ECO:0000259" key="5">
    <source>
        <dbReference type="PROSITE" id="PS50280"/>
    </source>
</evidence>
<gene>
    <name evidence="7" type="ORF">RCO7_04700</name>
</gene>
<proteinExistence type="predicted"/>
<feature type="domain" description="MYND-type" evidence="6">
    <location>
        <begin position="71"/>
        <end position="110"/>
    </location>
</feature>